<dbReference type="Proteomes" id="UP001152049">
    <property type="component" value="Unassembled WGS sequence"/>
</dbReference>
<reference evidence="1" key="1">
    <citation type="submission" date="2022-09" db="EMBL/GenBank/DDBJ databases">
        <title>Fusarium specimens isolated from Avocado Roots.</title>
        <authorList>
            <person name="Stajich J."/>
            <person name="Roper C."/>
            <person name="Heimlech-Rivalta G."/>
        </authorList>
    </citation>
    <scope>NUCLEOTIDE SEQUENCE</scope>
    <source>
        <strain evidence="1">CF00136</strain>
    </source>
</reference>
<gene>
    <name evidence="1" type="ORF">NW762_013317</name>
</gene>
<name>A0A9W8V8V5_9HYPO</name>
<evidence type="ECO:0000313" key="2">
    <source>
        <dbReference type="Proteomes" id="UP001152049"/>
    </source>
</evidence>
<evidence type="ECO:0008006" key="3">
    <source>
        <dbReference type="Google" id="ProtNLM"/>
    </source>
</evidence>
<accession>A0A9W8V8V5</accession>
<comment type="caution">
    <text evidence="1">The sequence shown here is derived from an EMBL/GenBank/DDBJ whole genome shotgun (WGS) entry which is preliminary data.</text>
</comment>
<proteinExistence type="predicted"/>
<keyword evidence="2" id="KW-1185">Reference proteome</keyword>
<dbReference type="OrthoDB" id="5084344at2759"/>
<dbReference type="EMBL" id="JAOQAZ010000040">
    <property type="protein sequence ID" value="KAJ4247178.1"/>
    <property type="molecule type" value="Genomic_DNA"/>
</dbReference>
<evidence type="ECO:0000313" key="1">
    <source>
        <dbReference type="EMBL" id="KAJ4247178.1"/>
    </source>
</evidence>
<dbReference type="AlphaFoldDB" id="A0A9W8V8V5"/>
<sequence>MAELLGIVAGGAGLASLALQLIEGGQRLRHRYKQMMGLQDGVTRLSEDLEVIGKHLIHLEASSPDVLREQLGPVMLERCRSRSASVATRLARLTALIPGNSPKRRTIRAAFQSSQWKGELDELQSLVAGLNQDISLYAFIDRFYTRV</sequence>
<organism evidence="1 2">
    <name type="scientific">Fusarium torreyae</name>
    <dbReference type="NCBI Taxonomy" id="1237075"/>
    <lineage>
        <taxon>Eukaryota</taxon>
        <taxon>Fungi</taxon>
        <taxon>Dikarya</taxon>
        <taxon>Ascomycota</taxon>
        <taxon>Pezizomycotina</taxon>
        <taxon>Sordariomycetes</taxon>
        <taxon>Hypocreomycetidae</taxon>
        <taxon>Hypocreales</taxon>
        <taxon>Nectriaceae</taxon>
        <taxon>Fusarium</taxon>
    </lineage>
</organism>
<protein>
    <recommendedName>
        <fullName evidence="3">Fungal N-terminal domain-containing protein</fullName>
    </recommendedName>
</protein>